<evidence type="ECO:0000313" key="4">
    <source>
        <dbReference type="EnsemblMetazoa" id="OVOC3114.1"/>
    </source>
</evidence>
<dbReference type="Pfam" id="PF00125">
    <property type="entry name" value="Histone"/>
    <property type="match status" value="1"/>
</dbReference>
<dbReference type="InterPro" id="IPR009072">
    <property type="entry name" value="Histone-fold"/>
</dbReference>
<dbReference type="Proteomes" id="UP000024404">
    <property type="component" value="Unassembled WGS sequence"/>
</dbReference>
<proteinExistence type="inferred from homology"/>
<dbReference type="InterPro" id="IPR007125">
    <property type="entry name" value="H2A/H2B/H3"/>
</dbReference>
<dbReference type="PANTHER" id="PTHR23428">
    <property type="entry name" value="HISTONE H2B"/>
    <property type="match status" value="1"/>
</dbReference>
<feature type="region of interest" description="Disordered" evidence="2">
    <location>
        <begin position="53"/>
        <end position="77"/>
    </location>
</feature>
<dbReference type="EnsemblMetazoa" id="OVOC3114.1">
    <property type="protein sequence ID" value="OVOC3114.1"/>
    <property type="gene ID" value="WBGene00239923"/>
</dbReference>
<reference evidence="5" key="1">
    <citation type="submission" date="2013-10" db="EMBL/GenBank/DDBJ databases">
        <title>Genome sequencing of Onchocerca volvulus.</title>
        <authorList>
            <person name="Cotton J."/>
            <person name="Tsai J."/>
            <person name="Stanley E."/>
            <person name="Tracey A."/>
            <person name="Holroyd N."/>
            <person name="Lustigman S."/>
            <person name="Berriman M."/>
        </authorList>
    </citation>
    <scope>NUCLEOTIDE SEQUENCE</scope>
</reference>
<name>A0A8R1XRJ3_ONCVO</name>
<sequence length="149" mass="17475">MRQYIRDQVKRRRSKDLKGQDFVDEESFYFSRSLIFRSKELLKQYHQSHLLKEQEKAMKSQKVRSSDKKRKSRRKESYSACIYHVLKQVHPDKGISSKAMSIIKSFVNDIFKRIAAEAGHLETCNVQCLCSLRSSGSNIILLARSKVFQ</sequence>
<feature type="compositionally biased region" description="Basic residues" evidence="2">
    <location>
        <begin position="59"/>
        <end position="74"/>
    </location>
</feature>
<feature type="domain" description="Core Histone H2A/H2B/H3" evidence="3">
    <location>
        <begin position="60"/>
        <end position="121"/>
    </location>
</feature>
<evidence type="ECO:0000256" key="2">
    <source>
        <dbReference type="SAM" id="MobiDB-lite"/>
    </source>
</evidence>
<evidence type="ECO:0000259" key="3">
    <source>
        <dbReference type="Pfam" id="PF00125"/>
    </source>
</evidence>
<dbReference type="GO" id="GO:0000786">
    <property type="term" value="C:nucleosome"/>
    <property type="evidence" value="ECO:0007669"/>
    <property type="project" value="InterPro"/>
</dbReference>
<accession>A0A8R1XRJ3</accession>
<dbReference type="InterPro" id="IPR000558">
    <property type="entry name" value="Histone_H2B"/>
</dbReference>
<dbReference type="AlphaFoldDB" id="A0A8R1XRJ3"/>
<dbReference type="GO" id="GO:0003677">
    <property type="term" value="F:DNA binding"/>
    <property type="evidence" value="ECO:0007669"/>
    <property type="project" value="InterPro"/>
</dbReference>
<dbReference type="SUPFAM" id="SSF47113">
    <property type="entry name" value="Histone-fold"/>
    <property type="match status" value="1"/>
</dbReference>
<evidence type="ECO:0000256" key="1">
    <source>
        <dbReference type="ARBA" id="ARBA00006846"/>
    </source>
</evidence>
<keyword evidence="5" id="KW-1185">Reference proteome</keyword>
<organism evidence="4 5">
    <name type="scientific">Onchocerca volvulus</name>
    <dbReference type="NCBI Taxonomy" id="6282"/>
    <lineage>
        <taxon>Eukaryota</taxon>
        <taxon>Metazoa</taxon>
        <taxon>Ecdysozoa</taxon>
        <taxon>Nematoda</taxon>
        <taxon>Chromadorea</taxon>
        <taxon>Rhabditida</taxon>
        <taxon>Spirurina</taxon>
        <taxon>Spiruromorpha</taxon>
        <taxon>Filarioidea</taxon>
        <taxon>Onchocercidae</taxon>
        <taxon>Onchocerca</taxon>
    </lineage>
</organism>
<evidence type="ECO:0000313" key="5">
    <source>
        <dbReference type="Proteomes" id="UP000024404"/>
    </source>
</evidence>
<dbReference type="Gene3D" id="1.10.20.10">
    <property type="entry name" value="Histone, subunit A"/>
    <property type="match status" value="1"/>
</dbReference>
<dbReference type="PRINTS" id="PR00621">
    <property type="entry name" value="HISTONEH2B"/>
</dbReference>
<dbReference type="EMBL" id="CMVM020000077">
    <property type="status" value="NOT_ANNOTATED_CDS"/>
    <property type="molecule type" value="Genomic_DNA"/>
</dbReference>
<dbReference type="SMART" id="SM00427">
    <property type="entry name" value="H2B"/>
    <property type="match status" value="1"/>
</dbReference>
<reference evidence="4" key="2">
    <citation type="submission" date="2022-06" db="UniProtKB">
        <authorList>
            <consortium name="EnsemblMetazoa"/>
        </authorList>
    </citation>
    <scope>IDENTIFICATION</scope>
</reference>
<comment type="similarity">
    <text evidence="1">Belongs to the histone H2B family.</text>
</comment>
<protein>
    <submittedName>
        <fullName evidence="4">Histone domain-containing protein</fullName>
    </submittedName>
</protein>
<dbReference type="GO" id="GO:0046982">
    <property type="term" value="F:protein heterodimerization activity"/>
    <property type="evidence" value="ECO:0007669"/>
    <property type="project" value="InterPro"/>
</dbReference>
<dbReference type="GO" id="GO:0030527">
    <property type="term" value="F:structural constituent of chromatin"/>
    <property type="evidence" value="ECO:0007669"/>
    <property type="project" value="InterPro"/>
</dbReference>